<accession>A0AAW4TTB4</accession>
<evidence type="ECO:0000256" key="3">
    <source>
        <dbReference type="RuleBase" id="RU000363"/>
    </source>
</evidence>
<dbReference type="PRINTS" id="PR00081">
    <property type="entry name" value="GDHRDH"/>
</dbReference>
<dbReference type="EMBL" id="JAHXEI010000008">
    <property type="protein sequence ID" value="MCB4880729.1"/>
    <property type="molecule type" value="Genomic_DNA"/>
</dbReference>
<gene>
    <name evidence="4" type="ORF">KZP06_08355</name>
</gene>
<dbReference type="Proteomes" id="UP001197735">
    <property type="component" value="Unassembled WGS sequence"/>
</dbReference>
<dbReference type="Gene3D" id="3.40.50.720">
    <property type="entry name" value="NAD(P)-binding Rossmann-like Domain"/>
    <property type="match status" value="1"/>
</dbReference>
<dbReference type="PRINTS" id="PR00080">
    <property type="entry name" value="SDRFAMILY"/>
</dbReference>
<protein>
    <submittedName>
        <fullName evidence="4">SDR family oxidoreductase</fullName>
    </submittedName>
</protein>
<reference evidence="4" key="1">
    <citation type="submission" date="2021-07" db="EMBL/GenBank/DDBJ databases">
        <title>Xylan utilisation by Bifidobacterium pseudocatenulatum.</title>
        <authorList>
            <person name="Watanabe Y."/>
        </authorList>
    </citation>
    <scope>NUCLEOTIDE SEQUENCE</scope>
    <source>
        <strain evidence="4">YIT12824</strain>
    </source>
</reference>
<dbReference type="GO" id="GO:0016616">
    <property type="term" value="F:oxidoreductase activity, acting on the CH-OH group of donors, NAD or NADP as acceptor"/>
    <property type="evidence" value="ECO:0007669"/>
    <property type="project" value="TreeGrafter"/>
</dbReference>
<dbReference type="RefSeq" id="WP_072043604.1">
    <property type="nucleotide sequence ID" value="NZ_CDPW01000003.1"/>
</dbReference>
<evidence type="ECO:0000256" key="2">
    <source>
        <dbReference type="ARBA" id="ARBA00023002"/>
    </source>
</evidence>
<organism evidence="4 5">
    <name type="scientific">Bifidobacterium pseudocatenulatum</name>
    <dbReference type="NCBI Taxonomy" id="28026"/>
    <lineage>
        <taxon>Bacteria</taxon>
        <taxon>Bacillati</taxon>
        <taxon>Actinomycetota</taxon>
        <taxon>Actinomycetes</taxon>
        <taxon>Bifidobacteriales</taxon>
        <taxon>Bifidobacteriaceae</taxon>
        <taxon>Bifidobacterium</taxon>
    </lineage>
</organism>
<evidence type="ECO:0000313" key="4">
    <source>
        <dbReference type="EMBL" id="MCB4880729.1"/>
    </source>
</evidence>
<comment type="caution">
    <text evidence="4">The sequence shown here is derived from an EMBL/GenBank/DDBJ whole genome shotgun (WGS) entry which is preliminary data.</text>
</comment>
<dbReference type="SUPFAM" id="SSF51735">
    <property type="entry name" value="NAD(P)-binding Rossmann-fold domains"/>
    <property type="match status" value="1"/>
</dbReference>
<dbReference type="AlphaFoldDB" id="A0AAW4TTB4"/>
<sequence length="287" mass="31052">MIKKIGKAFLRIEHACSAFLHVLKAGGINTIKVSQVQKDDVLSGKNIVITGGSSGIGLAIAKKSIEAGAKVVITGRNEEKLKQTVSDLGSQHAGYVLWDITDSAQADDKVAQCVDYFGGRVDAVVNNAGIQPHEFFPNVSVAEWNRVYETNSQGTFFVSQAFCKYWMQASSGCYRHLINISSQGGFVGATYPYRMSKWDIRGLTAGLGLQMAPYGVLVNGVAPGVVKTSMQSFALEQGNNTYCKQNPLERVALPEEIAEFIVFMLSDACNFMVGQTVVLDGGYSLKN</sequence>
<dbReference type="InterPro" id="IPR036291">
    <property type="entry name" value="NAD(P)-bd_dom_sf"/>
</dbReference>
<dbReference type="InterPro" id="IPR002347">
    <property type="entry name" value="SDR_fam"/>
</dbReference>
<dbReference type="PANTHER" id="PTHR42760:SF115">
    <property type="entry name" value="3-OXOACYL-[ACYL-CARRIER-PROTEIN] REDUCTASE FABG"/>
    <property type="match status" value="1"/>
</dbReference>
<dbReference type="Pfam" id="PF00106">
    <property type="entry name" value="adh_short"/>
    <property type="match status" value="1"/>
</dbReference>
<dbReference type="CDD" id="cd05233">
    <property type="entry name" value="SDR_c"/>
    <property type="match status" value="1"/>
</dbReference>
<dbReference type="FunFam" id="3.40.50.720:FF:000084">
    <property type="entry name" value="Short-chain dehydrogenase reductase"/>
    <property type="match status" value="1"/>
</dbReference>
<proteinExistence type="inferred from homology"/>
<comment type="similarity">
    <text evidence="1 3">Belongs to the short-chain dehydrogenases/reductases (SDR) family.</text>
</comment>
<keyword evidence="2" id="KW-0560">Oxidoreductase</keyword>
<dbReference type="PANTHER" id="PTHR42760">
    <property type="entry name" value="SHORT-CHAIN DEHYDROGENASES/REDUCTASES FAMILY MEMBER"/>
    <property type="match status" value="1"/>
</dbReference>
<evidence type="ECO:0000256" key="1">
    <source>
        <dbReference type="ARBA" id="ARBA00006484"/>
    </source>
</evidence>
<name>A0AAW4TTB4_BIFPS</name>
<evidence type="ECO:0000313" key="5">
    <source>
        <dbReference type="Proteomes" id="UP001197735"/>
    </source>
</evidence>